<evidence type="ECO:0000256" key="1">
    <source>
        <dbReference type="SAM" id="Phobius"/>
    </source>
</evidence>
<keyword evidence="1" id="KW-0472">Membrane</keyword>
<evidence type="ECO:0000313" key="3">
    <source>
        <dbReference type="Proteomes" id="UP001176961"/>
    </source>
</evidence>
<protein>
    <submittedName>
        <fullName evidence="2">Uncharacterized protein</fullName>
    </submittedName>
</protein>
<sequence>MPYEDLAYPLGYGFAVFSAVVIAVSLYLVVYLIAVAANAILDIGDSVIPCSEVIKRVQPTAWYAIPVAVVSSLFRITEDEVMCEYTRDIDARTWIVRHTFPPNSLTRLFLDKFGSRFLSNGYDINPAVTTTALAVRATSERQK</sequence>
<dbReference type="EMBL" id="CATQJL010000001">
    <property type="protein sequence ID" value="CAJ0589471.1"/>
    <property type="molecule type" value="Genomic_DNA"/>
</dbReference>
<dbReference type="Proteomes" id="UP001176961">
    <property type="component" value="Unassembled WGS sequence"/>
</dbReference>
<dbReference type="AlphaFoldDB" id="A0AA36DLK3"/>
<accession>A0AA36DLK3</accession>
<evidence type="ECO:0000313" key="2">
    <source>
        <dbReference type="EMBL" id="CAJ0589471.1"/>
    </source>
</evidence>
<keyword evidence="1" id="KW-0812">Transmembrane</keyword>
<organism evidence="2 3">
    <name type="scientific">Cylicocyclus nassatus</name>
    <name type="common">Nematode worm</name>
    <dbReference type="NCBI Taxonomy" id="53992"/>
    <lineage>
        <taxon>Eukaryota</taxon>
        <taxon>Metazoa</taxon>
        <taxon>Ecdysozoa</taxon>
        <taxon>Nematoda</taxon>
        <taxon>Chromadorea</taxon>
        <taxon>Rhabditida</taxon>
        <taxon>Rhabditina</taxon>
        <taxon>Rhabditomorpha</taxon>
        <taxon>Strongyloidea</taxon>
        <taxon>Strongylidae</taxon>
        <taxon>Cylicocyclus</taxon>
    </lineage>
</organism>
<feature type="transmembrane region" description="Helical" evidence="1">
    <location>
        <begin position="12"/>
        <end position="34"/>
    </location>
</feature>
<reference evidence="2" key="1">
    <citation type="submission" date="2023-07" db="EMBL/GenBank/DDBJ databases">
        <authorList>
            <consortium name="CYATHOMIX"/>
        </authorList>
    </citation>
    <scope>NUCLEOTIDE SEQUENCE</scope>
    <source>
        <strain evidence="2">N/A</strain>
    </source>
</reference>
<keyword evidence="1" id="KW-1133">Transmembrane helix</keyword>
<proteinExistence type="predicted"/>
<gene>
    <name evidence="2" type="ORF">CYNAS_LOCUS1454</name>
</gene>
<name>A0AA36DLK3_CYLNA</name>
<comment type="caution">
    <text evidence="2">The sequence shown here is derived from an EMBL/GenBank/DDBJ whole genome shotgun (WGS) entry which is preliminary data.</text>
</comment>
<keyword evidence="3" id="KW-1185">Reference proteome</keyword>